<evidence type="ECO:0000313" key="2">
    <source>
        <dbReference type="EMBL" id="MBA4621913.1"/>
    </source>
</evidence>
<reference evidence="2" key="2">
    <citation type="submission" date="2020-07" db="EMBL/GenBank/DDBJ databases">
        <authorList>
            <person name="Vera ALvarez R."/>
            <person name="Arias-Moreno D.M."/>
            <person name="Jimenez-Jacinto V."/>
            <person name="Jimenez-Bremont J.F."/>
            <person name="Swaminathan K."/>
            <person name="Moose S.P."/>
            <person name="Guerrero-Gonzalez M.L."/>
            <person name="Marino-Ramirez L."/>
            <person name="Landsman D."/>
            <person name="Rodriguez-Kessler M."/>
            <person name="Delgado-Sanchez P."/>
        </authorList>
    </citation>
    <scope>NUCLEOTIDE SEQUENCE</scope>
    <source>
        <tissue evidence="2">Cladode</tissue>
    </source>
</reference>
<evidence type="ECO:0000256" key="1">
    <source>
        <dbReference type="SAM" id="SignalP"/>
    </source>
</evidence>
<feature type="chain" id="PRO_5028212875" evidence="1">
    <location>
        <begin position="23"/>
        <end position="100"/>
    </location>
</feature>
<sequence>MFYPSFCAIFIFFIIYSNGVESQMPVTSKQCNMKITGTSLCGDDSLLTGETAQDACKRVLTSAGIAKQNIAKACNVVNNSIETYCSVIKLYCDTGLNAGK</sequence>
<protein>
    <submittedName>
        <fullName evidence="2">Uncharacterized protein</fullName>
    </submittedName>
</protein>
<dbReference type="AlphaFoldDB" id="A0A7C8YMU8"/>
<dbReference type="EMBL" id="GISG01036227">
    <property type="protein sequence ID" value="MBA4621913.1"/>
    <property type="molecule type" value="Transcribed_RNA"/>
</dbReference>
<name>A0A7C8YMU8_OPUST</name>
<keyword evidence="1" id="KW-0732">Signal</keyword>
<proteinExistence type="predicted"/>
<organism evidence="2">
    <name type="scientific">Opuntia streptacantha</name>
    <name type="common">Prickly pear cactus</name>
    <name type="synonym">Opuntia cardona</name>
    <dbReference type="NCBI Taxonomy" id="393608"/>
    <lineage>
        <taxon>Eukaryota</taxon>
        <taxon>Viridiplantae</taxon>
        <taxon>Streptophyta</taxon>
        <taxon>Embryophyta</taxon>
        <taxon>Tracheophyta</taxon>
        <taxon>Spermatophyta</taxon>
        <taxon>Magnoliopsida</taxon>
        <taxon>eudicotyledons</taxon>
        <taxon>Gunneridae</taxon>
        <taxon>Pentapetalae</taxon>
        <taxon>Caryophyllales</taxon>
        <taxon>Cactineae</taxon>
        <taxon>Cactaceae</taxon>
        <taxon>Opuntioideae</taxon>
        <taxon>Opuntia</taxon>
    </lineage>
</organism>
<feature type="signal peptide" evidence="1">
    <location>
        <begin position="1"/>
        <end position="22"/>
    </location>
</feature>
<accession>A0A7C8YMU8</accession>
<reference evidence="2" key="1">
    <citation type="journal article" date="2013" name="J. Plant Res.">
        <title>Effect of fungi and light on seed germination of three Opuntia species from semiarid lands of central Mexico.</title>
        <authorList>
            <person name="Delgado-Sanchez P."/>
            <person name="Jimenez-Bremont J.F."/>
            <person name="Guerrero-Gonzalez Mde L."/>
            <person name="Flores J."/>
        </authorList>
    </citation>
    <scope>NUCLEOTIDE SEQUENCE</scope>
    <source>
        <tissue evidence="2">Cladode</tissue>
    </source>
</reference>